<dbReference type="Gene3D" id="1.20.120.530">
    <property type="entry name" value="GntR ligand-binding domain-like"/>
    <property type="match status" value="1"/>
</dbReference>
<dbReference type="Gene3D" id="1.10.10.10">
    <property type="entry name" value="Winged helix-like DNA-binding domain superfamily/Winged helix DNA-binding domain"/>
    <property type="match status" value="1"/>
</dbReference>
<evidence type="ECO:0000259" key="4">
    <source>
        <dbReference type="PROSITE" id="PS50949"/>
    </source>
</evidence>
<dbReference type="SMART" id="SM00895">
    <property type="entry name" value="FCD"/>
    <property type="match status" value="1"/>
</dbReference>
<dbReference type="SUPFAM" id="SSF48008">
    <property type="entry name" value="GntR ligand-binding domain-like"/>
    <property type="match status" value="1"/>
</dbReference>
<dbReference type="CDD" id="cd07377">
    <property type="entry name" value="WHTH_GntR"/>
    <property type="match status" value="1"/>
</dbReference>
<reference evidence="6" key="1">
    <citation type="journal article" date="2019" name="Int. J. Syst. Evol. Microbiol.">
        <title>The Global Catalogue of Microorganisms (GCM) 10K type strain sequencing project: providing services to taxonomists for standard genome sequencing and annotation.</title>
        <authorList>
            <consortium name="The Broad Institute Genomics Platform"/>
            <consortium name="The Broad Institute Genome Sequencing Center for Infectious Disease"/>
            <person name="Wu L."/>
            <person name="Ma J."/>
        </authorList>
    </citation>
    <scope>NUCLEOTIDE SEQUENCE [LARGE SCALE GENOMIC DNA]</scope>
    <source>
        <strain evidence="6">XZYJ18</strain>
    </source>
</reference>
<feature type="domain" description="HTH gntR-type" evidence="4">
    <location>
        <begin position="19"/>
        <end position="86"/>
    </location>
</feature>
<evidence type="ECO:0000313" key="6">
    <source>
        <dbReference type="Proteomes" id="UP001595923"/>
    </source>
</evidence>
<gene>
    <name evidence="5" type="ORF">ACFO4E_28115</name>
</gene>
<dbReference type="InterPro" id="IPR008920">
    <property type="entry name" value="TF_FadR/GntR_C"/>
</dbReference>
<name>A0ABV9E4A6_9ACTN</name>
<dbReference type="InterPro" id="IPR036388">
    <property type="entry name" value="WH-like_DNA-bd_sf"/>
</dbReference>
<dbReference type="PROSITE" id="PS50949">
    <property type="entry name" value="HTH_GNTR"/>
    <property type="match status" value="1"/>
</dbReference>
<dbReference type="Proteomes" id="UP001595923">
    <property type="component" value="Unassembled WGS sequence"/>
</dbReference>
<protein>
    <submittedName>
        <fullName evidence="5">GntR family transcriptional regulator</fullName>
    </submittedName>
</protein>
<dbReference type="InterPro" id="IPR011711">
    <property type="entry name" value="GntR_C"/>
</dbReference>
<dbReference type="Pfam" id="PF07729">
    <property type="entry name" value="FCD"/>
    <property type="match status" value="1"/>
</dbReference>
<accession>A0ABV9E4A6</accession>
<evidence type="ECO:0000256" key="1">
    <source>
        <dbReference type="ARBA" id="ARBA00023015"/>
    </source>
</evidence>
<keyword evidence="3" id="KW-0804">Transcription</keyword>
<keyword evidence="6" id="KW-1185">Reference proteome</keyword>
<dbReference type="PANTHER" id="PTHR43537">
    <property type="entry name" value="TRANSCRIPTIONAL REGULATOR, GNTR FAMILY"/>
    <property type="match status" value="1"/>
</dbReference>
<keyword evidence="2" id="KW-0238">DNA-binding</keyword>
<dbReference type="SMART" id="SM00345">
    <property type="entry name" value="HTH_GNTR"/>
    <property type="match status" value="1"/>
</dbReference>
<keyword evidence="1" id="KW-0805">Transcription regulation</keyword>
<proteinExistence type="predicted"/>
<comment type="caution">
    <text evidence="5">The sequence shown here is derived from an EMBL/GenBank/DDBJ whole genome shotgun (WGS) entry which is preliminary data.</text>
</comment>
<dbReference type="InterPro" id="IPR036390">
    <property type="entry name" value="WH_DNA-bd_sf"/>
</dbReference>
<dbReference type="EMBL" id="JBHSFQ010000046">
    <property type="protein sequence ID" value="MFC4565742.1"/>
    <property type="molecule type" value="Genomic_DNA"/>
</dbReference>
<dbReference type="PANTHER" id="PTHR43537:SF45">
    <property type="entry name" value="GNTR FAMILY REGULATORY PROTEIN"/>
    <property type="match status" value="1"/>
</dbReference>
<sequence>MNVDDGAATVRLPSFRGRRNLREEITETLRGAVISGELQPGAVYSAPSLAEQFGVSATPVREAMLDLAKEGLVDVVRNKGFRVTHLSAAELDHITEIRALIEIPVIRKITDQGVDPAVIERLRPLAAGIEDAARRRDFIAHVTIDMEFHLALLEQAGNPRLVEIVRSLRVSSRLYGLRTLTEGTALFDSSHEHAELLDLIAARDADGAEALMRRHLGHVRGIWAGDGTDDDTAADRSAAHP</sequence>
<organism evidence="5 6">
    <name type="scientific">Nocardiopsis mangrovi</name>
    <dbReference type="NCBI Taxonomy" id="1179818"/>
    <lineage>
        <taxon>Bacteria</taxon>
        <taxon>Bacillati</taxon>
        <taxon>Actinomycetota</taxon>
        <taxon>Actinomycetes</taxon>
        <taxon>Streptosporangiales</taxon>
        <taxon>Nocardiopsidaceae</taxon>
        <taxon>Nocardiopsis</taxon>
    </lineage>
</organism>
<evidence type="ECO:0000256" key="3">
    <source>
        <dbReference type="ARBA" id="ARBA00023163"/>
    </source>
</evidence>
<dbReference type="RefSeq" id="WP_378580003.1">
    <property type="nucleotide sequence ID" value="NZ_JBHSFQ010000046.1"/>
</dbReference>
<dbReference type="Pfam" id="PF00392">
    <property type="entry name" value="GntR"/>
    <property type="match status" value="1"/>
</dbReference>
<evidence type="ECO:0000313" key="5">
    <source>
        <dbReference type="EMBL" id="MFC4565742.1"/>
    </source>
</evidence>
<dbReference type="SUPFAM" id="SSF46785">
    <property type="entry name" value="Winged helix' DNA-binding domain"/>
    <property type="match status" value="1"/>
</dbReference>
<dbReference type="InterPro" id="IPR000524">
    <property type="entry name" value="Tscrpt_reg_HTH_GntR"/>
</dbReference>
<evidence type="ECO:0000256" key="2">
    <source>
        <dbReference type="ARBA" id="ARBA00023125"/>
    </source>
</evidence>